<evidence type="ECO:0000313" key="3">
    <source>
        <dbReference type="Proteomes" id="UP000011761"/>
    </source>
</evidence>
<feature type="region of interest" description="Disordered" evidence="1">
    <location>
        <begin position="1"/>
        <end position="21"/>
    </location>
</feature>
<accession>M2LS53</accession>
<organism evidence="2 3">
    <name type="scientific">Baudoinia panamericana (strain UAMH 10762)</name>
    <name type="common">Angels' share fungus</name>
    <name type="synonym">Baudoinia compniacensis (strain UAMH 10762)</name>
    <dbReference type="NCBI Taxonomy" id="717646"/>
    <lineage>
        <taxon>Eukaryota</taxon>
        <taxon>Fungi</taxon>
        <taxon>Dikarya</taxon>
        <taxon>Ascomycota</taxon>
        <taxon>Pezizomycotina</taxon>
        <taxon>Dothideomycetes</taxon>
        <taxon>Dothideomycetidae</taxon>
        <taxon>Mycosphaerellales</taxon>
        <taxon>Teratosphaeriaceae</taxon>
        <taxon>Baudoinia</taxon>
    </lineage>
</organism>
<gene>
    <name evidence="2" type="ORF">BAUCODRAFT_575163</name>
</gene>
<dbReference type="Proteomes" id="UP000011761">
    <property type="component" value="Unassembled WGS sequence"/>
</dbReference>
<reference evidence="2 3" key="1">
    <citation type="journal article" date="2012" name="PLoS Pathog.">
        <title>Diverse lifestyles and strategies of plant pathogenesis encoded in the genomes of eighteen Dothideomycetes fungi.</title>
        <authorList>
            <person name="Ohm R.A."/>
            <person name="Feau N."/>
            <person name="Henrissat B."/>
            <person name="Schoch C.L."/>
            <person name="Horwitz B.A."/>
            <person name="Barry K.W."/>
            <person name="Condon B.J."/>
            <person name="Copeland A.C."/>
            <person name="Dhillon B."/>
            <person name="Glaser F."/>
            <person name="Hesse C.N."/>
            <person name="Kosti I."/>
            <person name="LaButti K."/>
            <person name="Lindquist E.A."/>
            <person name="Lucas S."/>
            <person name="Salamov A.A."/>
            <person name="Bradshaw R.E."/>
            <person name="Ciuffetti L."/>
            <person name="Hamelin R.C."/>
            <person name="Kema G.H.J."/>
            <person name="Lawrence C."/>
            <person name="Scott J.A."/>
            <person name="Spatafora J.W."/>
            <person name="Turgeon B.G."/>
            <person name="de Wit P.J.G.M."/>
            <person name="Zhong S."/>
            <person name="Goodwin S.B."/>
            <person name="Grigoriev I.V."/>
        </authorList>
    </citation>
    <scope>NUCLEOTIDE SEQUENCE [LARGE SCALE GENOMIC DNA]</scope>
    <source>
        <strain evidence="2 3">UAMH 10762</strain>
    </source>
</reference>
<sequence>MSKHVVSQFSPSPAKSLEDKRLPASELQLKLDNALTPKMSPPQLPDCVIRLRDGAMLATSAKMLGHRIRDENMVSHTQSLPIYEVDENMYTIRLLQDMWTGNLRADSTTIPNPQTLVALTGLCEASGNLSAFKPVISTWIQRLVADFPQHCNADTLNVAFRTCEKSTIVRVYESIMFAGLTDVEVYRADGLTKWFPVHCMQTTPRIRLNCTRNTVRNRLRSLLHLPLVQHPAMVQVRSNGLDAHHCVIKDMHLAAYLRALRFVGLLPLTEPDSQWDIGGLNERFRSTKPHLGRASVCQECQYQGWNWSTKLDAIEKSMDTILHDLGFELAAAVNVWLKGQHGGQGEIN</sequence>
<dbReference type="OrthoDB" id="3839348at2759"/>
<protein>
    <submittedName>
        <fullName evidence="2">Uncharacterized protein</fullName>
    </submittedName>
</protein>
<evidence type="ECO:0000256" key="1">
    <source>
        <dbReference type="SAM" id="MobiDB-lite"/>
    </source>
</evidence>
<feature type="compositionally biased region" description="Polar residues" evidence="1">
    <location>
        <begin position="1"/>
        <end position="13"/>
    </location>
</feature>
<dbReference type="GeneID" id="19115704"/>
<proteinExistence type="predicted"/>
<dbReference type="EMBL" id="KB445554">
    <property type="protein sequence ID" value="EMC97297.1"/>
    <property type="molecule type" value="Genomic_DNA"/>
</dbReference>
<keyword evidence="3" id="KW-1185">Reference proteome</keyword>
<dbReference type="HOGENOM" id="CLU_796900_0_0_1"/>
<evidence type="ECO:0000313" key="2">
    <source>
        <dbReference type="EMBL" id="EMC97297.1"/>
    </source>
</evidence>
<dbReference type="KEGG" id="bcom:BAUCODRAFT_575163"/>
<name>M2LS53_BAUPA</name>
<dbReference type="AlphaFoldDB" id="M2LS53"/>
<dbReference type="RefSeq" id="XP_007675747.1">
    <property type="nucleotide sequence ID" value="XM_007677557.1"/>
</dbReference>